<name>A0A150G8G6_GONPE</name>
<protein>
    <submittedName>
        <fullName evidence="1">Uncharacterized protein</fullName>
    </submittedName>
</protein>
<evidence type="ECO:0000313" key="1">
    <source>
        <dbReference type="EMBL" id="KXZ46149.1"/>
    </source>
</evidence>
<dbReference type="EMBL" id="LSYV01000047">
    <property type="protein sequence ID" value="KXZ46149.1"/>
    <property type="molecule type" value="Genomic_DNA"/>
</dbReference>
<gene>
    <name evidence="1" type="ORF">GPECTOR_46g218</name>
</gene>
<sequence>MAIALWHSHKLFSALGRAAHEVLEYAADPQRVSPELRPHGAGSRLQSDVAGAVEVRARDDGGDGGWDKGTAVGAEGVDPCNNSDDACTVAASDPGTRVAPWNH</sequence>
<reference evidence="2" key="1">
    <citation type="journal article" date="2016" name="Nat. Commun.">
        <title>The Gonium pectorale genome demonstrates co-option of cell cycle regulation during the evolution of multicellularity.</title>
        <authorList>
            <person name="Hanschen E.R."/>
            <person name="Marriage T.N."/>
            <person name="Ferris P.J."/>
            <person name="Hamaji T."/>
            <person name="Toyoda A."/>
            <person name="Fujiyama A."/>
            <person name="Neme R."/>
            <person name="Noguchi H."/>
            <person name="Minakuchi Y."/>
            <person name="Suzuki M."/>
            <person name="Kawai-Toyooka H."/>
            <person name="Smith D.R."/>
            <person name="Sparks H."/>
            <person name="Anderson J."/>
            <person name="Bakaric R."/>
            <person name="Luria V."/>
            <person name="Karger A."/>
            <person name="Kirschner M.W."/>
            <person name="Durand P.M."/>
            <person name="Michod R.E."/>
            <person name="Nozaki H."/>
            <person name="Olson B.J."/>
        </authorList>
    </citation>
    <scope>NUCLEOTIDE SEQUENCE [LARGE SCALE GENOMIC DNA]</scope>
    <source>
        <strain evidence="2">NIES-2863</strain>
    </source>
</reference>
<dbReference type="AlphaFoldDB" id="A0A150G8G6"/>
<dbReference type="Proteomes" id="UP000075714">
    <property type="component" value="Unassembled WGS sequence"/>
</dbReference>
<proteinExistence type="predicted"/>
<keyword evidence="2" id="KW-1185">Reference proteome</keyword>
<dbReference type="OrthoDB" id="10623694at2759"/>
<organism evidence="1 2">
    <name type="scientific">Gonium pectorale</name>
    <name type="common">Green alga</name>
    <dbReference type="NCBI Taxonomy" id="33097"/>
    <lineage>
        <taxon>Eukaryota</taxon>
        <taxon>Viridiplantae</taxon>
        <taxon>Chlorophyta</taxon>
        <taxon>core chlorophytes</taxon>
        <taxon>Chlorophyceae</taxon>
        <taxon>CS clade</taxon>
        <taxon>Chlamydomonadales</taxon>
        <taxon>Volvocaceae</taxon>
        <taxon>Gonium</taxon>
    </lineage>
</organism>
<comment type="caution">
    <text evidence="1">The sequence shown here is derived from an EMBL/GenBank/DDBJ whole genome shotgun (WGS) entry which is preliminary data.</text>
</comment>
<evidence type="ECO:0000313" key="2">
    <source>
        <dbReference type="Proteomes" id="UP000075714"/>
    </source>
</evidence>
<accession>A0A150G8G6</accession>